<keyword evidence="5" id="KW-0769">Symport</keyword>
<evidence type="ECO:0000256" key="4">
    <source>
        <dbReference type="ARBA" id="ARBA00022692"/>
    </source>
</evidence>
<dbReference type="Pfam" id="PF00375">
    <property type="entry name" value="SDF"/>
    <property type="match status" value="1"/>
</dbReference>
<comment type="function">
    <text evidence="8">Responsible for the transport of dicarboxylates such as succinate, fumarate, and malate from the periplasm across the membrane.</text>
</comment>
<dbReference type="GO" id="GO:0015293">
    <property type="term" value="F:symporter activity"/>
    <property type="evidence" value="ECO:0007669"/>
    <property type="project" value="UniProtKB-KW"/>
</dbReference>
<keyword evidence="4" id="KW-0812">Transmembrane</keyword>
<evidence type="ECO:0000256" key="8">
    <source>
        <dbReference type="ARBA" id="ARBA00053346"/>
    </source>
</evidence>
<dbReference type="GeneID" id="43348229"/>
<dbReference type="SUPFAM" id="SSF118215">
    <property type="entry name" value="Proton glutamate symport protein"/>
    <property type="match status" value="1"/>
</dbReference>
<dbReference type="Gene3D" id="1.10.3860.10">
    <property type="entry name" value="Sodium:dicarboxylate symporter"/>
    <property type="match status" value="1"/>
</dbReference>
<organism evidence="9 10">
    <name type="scientific">Parasutterella excrementihominis</name>
    <dbReference type="NCBI Taxonomy" id="487175"/>
    <lineage>
        <taxon>Bacteria</taxon>
        <taxon>Pseudomonadati</taxon>
        <taxon>Pseudomonadota</taxon>
        <taxon>Betaproteobacteria</taxon>
        <taxon>Burkholderiales</taxon>
        <taxon>Sutterellaceae</taxon>
        <taxon>Parasutterella</taxon>
    </lineage>
</organism>
<evidence type="ECO:0000313" key="9">
    <source>
        <dbReference type="EMBL" id="MTU44443.1"/>
    </source>
</evidence>
<accession>A0A6I3SB28</accession>
<dbReference type="EMBL" id="WNCL01000078">
    <property type="protein sequence ID" value="MTU44443.1"/>
    <property type="molecule type" value="Genomic_DNA"/>
</dbReference>
<evidence type="ECO:0000256" key="3">
    <source>
        <dbReference type="ARBA" id="ARBA00022475"/>
    </source>
</evidence>
<reference evidence="9 10" key="1">
    <citation type="journal article" date="2019" name="Nat. Med.">
        <title>A library of human gut bacterial isolates paired with longitudinal multiomics data enables mechanistic microbiome research.</title>
        <authorList>
            <person name="Poyet M."/>
            <person name="Groussin M."/>
            <person name="Gibbons S.M."/>
            <person name="Avila-Pacheco J."/>
            <person name="Jiang X."/>
            <person name="Kearney S.M."/>
            <person name="Perrotta A.R."/>
            <person name="Berdy B."/>
            <person name="Zhao S."/>
            <person name="Lieberman T.D."/>
            <person name="Swanson P.K."/>
            <person name="Smith M."/>
            <person name="Roesemann S."/>
            <person name="Alexander J.E."/>
            <person name="Rich S.A."/>
            <person name="Livny J."/>
            <person name="Vlamakis H."/>
            <person name="Clish C."/>
            <person name="Bullock K."/>
            <person name="Deik A."/>
            <person name="Scott J."/>
            <person name="Pierce K.A."/>
            <person name="Xavier R.J."/>
            <person name="Alm E.J."/>
        </authorList>
    </citation>
    <scope>NUCLEOTIDE SEQUENCE [LARGE SCALE GENOMIC DNA]</scope>
    <source>
        <strain evidence="9 10">BIOML-A2</strain>
    </source>
</reference>
<dbReference type="PRINTS" id="PR00173">
    <property type="entry name" value="EDTRNSPORT"/>
</dbReference>
<sequence>MSTKKNFWIGLPMQMMYGLVLGVIVGTMVSSEFGATYLQPLGQLFIRLIRMVVVPLVVATLIAGSAGLGDASKIGKIAVKTILFFAITTAIAVTIGLIVANFMEPGTGLTISVEGLKAKAAAAPPLSKVLLEIVPINPIEAFAKGNMLQVIFFSIFFGFCLSLMGDSVRMVTDFFQKVGDVMIRMTNYVMLYAPIGVFGLIAYTVTRHGLAVLLPLGKLILTAFIATLIFVCITYLPIIKLIGMKISDYLKGAFEPWLIAFTTCSSAAALAVNLEASRKMGASKAIASFAIPLGNTINMNGTSIYMGVTAVFAAEVFGIDLTLAQQFQIVLMGVLAAVGTAGVPGAGLIMTTLVFTEVGIPLEAVALIAGIDRILDMIRTSVNVLGDSLTALVVSKSEGVLGTELMDQDTVVKEQL</sequence>
<evidence type="ECO:0000256" key="7">
    <source>
        <dbReference type="ARBA" id="ARBA00023136"/>
    </source>
</evidence>
<protein>
    <submittedName>
        <fullName evidence="9">Cation:dicarboxylase symporter family transporter</fullName>
    </submittedName>
</protein>
<dbReference type="GO" id="GO:0005886">
    <property type="term" value="C:plasma membrane"/>
    <property type="evidence" value="ECO:0007669"/>
    <property type="project" value="UniProtKB-SubCell"/>
</dbReference>
<dbReference type="RefSeq" id="WP_008811946.1">
    <property type="nucleotide sequence ID" value="NZ_CALXOM010000023.1"/>
</dbReference>
<evidence type="ECO:0000256" key="1">
    <source>
        <dbReference type="ARBA" id="ARBA00004651"/>
    </source>
</evidence>
<keyword evidence="6" id="KW-1133">Transmembrane helix</keyword>
<evidence type="ECO:0000256" key="2">
    <source>
        <dbReference type="ARBA" id="ARBA00022448"/>
    </source>
</evidence>
<keyword evidence="7" id="KW-0472">Membrane</keyword>
<name>A0A6I3SB28_9BURK</name>
<comment type="caution">
    <text evidence="9">The sequence shown here is derived from an EMBL/GenBank/DDBJ whole genome shotgun (WGS) entry which is preliminary data.</text>
</comment>
<evidence type="ECO:0000313" key="10">
    <source>
        <dbReference type="Proteomes" id="UP000462362"/>
    </source>
</evidence>
<dbReference type="Proteomes" id="UP000462362">
    <property type="component" value="Unassembled WGS sequence"/>
</dbReference>
<dbReference type="PANTHER" id="PTHR42865:SF7">
    <property type="entry name" value="PROTON_GLUTAMATE-ASPARTATE SYMPORTER"/>
    <property type="match status" value="1"/>
</dbReference>
<keyword evidence="2" id="KW-0813">Transport</keyword>
<evidence type="ECO:0000256" key="5">
    <source>
        <dbReference type="ARBA" id="ARBA00022847"/>
    </source>
</evidence>
<proteinExistence type="predicted"/>
<dbReference type="PANTHER" id="PTHR42865">
    <property type="entry name" value="PROTON/GLUTAMATE-ASPARTATE SYMPORTER"/>
    <property type="match status" value="1"/>
</dbReference>
<dbReference type="FunFam" id="1.10.3860.10:FF:000001">
    <property type="entry name" value="C4-dicarboxylate transport protein"/>
    <property type="match status" value="1"/>
</dbReference>
<keyword evidence="3" id="KW-1003">Cell membrane</keyword>
<dbReference type="InterPro" id="IPR036458">
    <property type="entry name" value="Na:dicarbo_symporter_sf"/>
</dbReference>
<dbReference type="GO" id="GO:0006835">
    <property type="term" value="P:dicarboxylic acid transport"/>
    <property type="evidence" value="ECO:0007669"/>
    <property type="project" value="UniProtKB-ARBA"/>
</dbReference>
<gene>
    <name evidence="9" type="ORF">GMD42_12720</name>
</gene>
<comment type="subcellular location">
    <subcellularLocation>
        <location evidence="1">Cell membrane</location>
        <topology evidence="1">Multi-pass membrane protein</topology>
    </subcellularLocation>
</comment>
<dbReference type="InterPro" id="IPR001991">
    <property type="entry name" value="Na-dicarboxylate_symporter"/>
</dbReference>
<dbReference type="AlphaFoldDB" id="A0A6I3SB28"/>
<evidence type="ECO:0000256" key="6">
    <source>
        <dbReference type="ARBA" id="ARBA00022989"/>
    </source>
</evidence>